<dbReference type="InterPro" id="IPR009045">
    <property type="entry name" value="Zn_M74/Hedgehog-like"/>
</dbReference>
<dbReference type="PANTHER" id="PTHR34385">
    <property type="entry name" value="D-ALANYL-D-ALANINE CARBOXYPEPTIDASE"/>
    <property type="match status" value="1"/>
</dbReference>
<dbReference type="InterPro" id="IPR003709">
    <property type="entry name" value="VanY-like_core_dom"/>
</dbReference>
<reference evidence="2 3" key="1">
    <citation type="submission" date="2019-06" db="EMBL/GenBank/DDBJ databases">
        <title>Saccharibacillus brassicae sp. nov., an endophytic bacterium isolated from Chinese cabbage seeds (Brassica pekinensis).</title>
        <authorList>
            <person name="Jiang L."/>
            <person name="Lee J."/>
            <person name="Kim S.W."/>
        </authorList>
    </citation>
    <scope>NUCLEOTIDE SEQUENCE [LARGE SCALE GENOMIC DNA]</scope>
    <source>
        <strain evidence="3">KCTC 43072 / ATSA2</strain>
    </source>
</reference>
<organism evidence="2 3">
    <name type="scientific">Saccharibacillus brassicae</name>
    <dbReference type="NCBI Taxonomy" id="2583377"/>
    <lineage>
        <taxon>Bacteria</taxon>
        <taxon>Bacillati</taxon>
        <taxon>Bacillota</taxon>
        <taxon>Bacilli</taxon>
        <taxon>Bacillales</taxon>
        <taxon>Paenibacillaceae</taxon>
        <taxon>Saccharibacillus</taxon>
    </lineage>
</organism>
<evidence type="ECO:0000313" key="3">
    <source>
        <dbReference type="Proteomes" id="UP000316968"/>
    </source>
</evidence>
<dbReference type="InterPro" id="IPR058193">
    <property type="entry name" value="VanY/YodJ_core_dom"/>
</dbReference>
<dbReference type="CDD" id="cd14852">
    <property type="entry name" value="LD-carboxypeptidase"/>
    <property type="match status" value="1"/>
</dbReference>
<dbReference type="Pfam" id="PF02557">
    <property type="entry name" value="VanY"/>
    <property type="match status" value="1"/>
</dbReference>
<proteinExistence type="predicted"/>
<sequence length="287" mass="31726">MKRRGLLVLVIALLLAAAIVKVMQRGDDGYGAAEGLIQEIALRSSGEKLLASEEQLYEGDLLLVNGEYPIHPESEAPDVVELSGRPELTGGAVLLDHDIRLSRGVALKFAVMAEAAAQEGVNRFMISSGYRDRAEQSRLYKEKGADYALPAGYSEHNMGLALDIGSTRGRMADAEEGKWLEQNAARYGFVLRYPADKTDVTGISFEPWHFRYVGLPHSLIMKRSNLALEEYVELLRDKKAVSTTVDGRSYEIRYYDSGEIPQLRVPEGREYALSGDNKGGLILTLYP</sequence>
<dbReference type="SUPFAM" id="SSF55166">
    <property type="entry name" value="Hedgehog/DD-peptidase"/>
    <property type="match status" value="1"/>
</dbReference>
<gene>
    <name evidence="2" type="ORF">FFV09_10065</name>
</gene>
<keyword evidence="3" id="KW-1185">Reference proteome</keyword>
<dbReference type="RefSeq" id="WP_141447714.1">
    <property type="nucleotide sequence ID" value="NZ_CP041217.1"/>
</dbReference>
<dbReference type="Proteomes" id="UP000316968">
    <property type="component" value="Chromosome"/>
</dbReference>
<accession>A0A4Y6UY20</accession>
<dbReference type="InterPro" id="IPR052179">
    <property type="entry name" value="DD-CPase-like"/>
</dbReference>
<protein>
    <submittedName>
        <fullName evidence="2">M15 family metallopeptidase</fullName>
    </submittedName>
</protein>
<evidence type="ECO:0000259" key="1">
    <source>
        <dbReference type="Pfam" id="PF02557"/>
    </source>
</evidence>
<dbReference type="GO" id="GO:0006508">
    <property type="term" value="P:proteolysis"/>
    <property type="evidence" value="ECO:0007669"/>
    <property type="project" value="InterPro"/>
</dbReference>
<dbReference type="AlphaFoldDB" id="A0A4Y6UY20"/>
<dbReference type="EMBL" id="CP041217">
    <property type="protein sequence ID" value="QDH21167.1"/>
    <property type="molecule type" value="Genomic_DNA"/>
</dbReference>
<dbReference type="OrthoDB" id="9792074at2"/>
<name>A0A4Y6UY20_SACBS</name>
<dbReference type="Gene3D" id="3.30.1380.10">
    <property type="match status" value="1"/>
</dbReference>
<dbReference type="KEGG" id="saca:FFV09_10065"/>
<dbReference type="Gene3D" id="3.30.200.180">
    <property type="match status" value="1"/>
</dbReference>
<evidence type="ECO:0000313" key="2">
    <source>
        <dbReference type="EMBL" id="QDH21167.1"/>
    </source>
</evidence>
<feature type="domain" description="D-alanyl-D-alanine carboxypeptidase-like core" evidence="1">
    <location>
        <begin position="99"/>
        <end position="214"/>
    </location>
</feature>
<dbReference type="PANTHER" id="PTHR34385:SF1">
    <property type="entry name" value="PEPTIDOGLYCAN L-ALANYL-D-GLUTAMATE ENDOPEPTIDASE CWLK"/>
    <property type="match status" value="1"/>
</dbReference>
<dbReference type="GO" id="GO:0008233">
    <property type="term" value="F:peptidase activity"/>
    <property type="evidence" value="ECO:0007669"/>
    <property type="project" value="InterPro"/>
</dbReference>